<comment type="caution">
    <text evidence="7">The sequence shown here is derived from an EMBL/GenBank/DDBJ whole genome shotgun (WGS) entry which is preliminary data.</text>
</comment>
<evidence type="ECO:0000256" key="6">
    <source>
        <dbReference type="SAM" id="Phobius"/>
    </source>
</evidence>
<dbReference type="InterPro" id="IPR051633">
    <property type="entry name" value="AceTr"/>
</dbReference>
<dbReference type="GO" id="GO:0015123">
    <property type="term" value="F:acetate transmembrane transporter activity"/>
    <property type="evidence" value="ECO:0007669"/>
    <property type="project" value="TreeGrafter"/>
</dbReference>
<keyword evidence="3 6" id="KW-0812">Transmembrane</keyword>
<dbReference type="PANTHER" id="PTHR31123:SF1">
    <property type="entry name" value="ACCUMULATION OF DYADS PROTEIN 2-RELATED"/>
    <property type="match status" value="1"/>
</dbReference>
<feature type="transmembrane region" description="Helical" evidence="6">
    <location>
        <begin position="50"/>
        <end position="69"/>
    </location>
</feature>
<evidence type="ECO:0000313" key="7">
    <source>
        <dbReference type="EMBL" id="KAG5177525.1"/>
    </source>
</evidence>
<comment type="subcellular location">
    <subcellularLocation>
        <location evidence="1">Membrane</location>
        <topology evidence="1">Multi-pass membrane protein</topology>
    </subcellularLocation>
</comment>
<reference evidence="7" key="1">
    <citation type="submission" date="2021-02" db="EMBL/GenBank/DDBJ databases">
        <title>First Annotated Genome of the Yellow-green Alga Tribonema minus.</title>
        <authorList>
            <person name="Mahan K.M."/>
        </authorList>
    </citation>
    <scope>NUCLEOTIDE SEQUENCE</scope>
    <source>
        <strain evidence="7">UTEX B ZZ1240</strain>
    </source>
</reference>
<evidence type="ECO:0000256" key="5">
    <source>
        <dbReference type="ARBA" id="ARBA00023136"/>
    </source>
</evidence>
<sequence>MWQMHRGSTFAATAFCSYSAFWLGFAALRVLKLAGFTWGPDAAGYAQAEALYLGTWGVLSVLFFALTFAERAALRALFALLVASFFLLAAGAFDRGARVAGGYCGLACAACAVYTGFGEMVLETYGARLPGL</sequence>
<protein>
    <submittedName>
        <fullName evidence="7">GPR1/FUN34/yaaH family-domain-containing protein</fullName>
    </submittedName>
</protein>
<comment type="similarity">
    <text evidence="2">Belongs to the acetate uptake transporter (AceTr) (TC 2.A.96) family.</text>
</comment>
<proteinExistence type="inferred from homology"/>
<accession>A0A835YLS5</accession>
<keyword evidence="8" id="KW-1185">Reference proteome</keyword>
<organism evidence="7 8">
    <name type="scientific">Tribonema minus</name>
    <dbReference type="NCBI Taxonomy" id="303371"/>
    <lineage>
        <taxon>Eukaryota</taxon>
        <taxon>Sar</taxon>
        <taxon>Stramenopiles</taxon>
        <taxon>Ochrophyta</taxon>
        <taxon>PX clade</taxon>
        <taxon>Xanthophyceae</taxon>
        <taxon>Tribonematales</taxon>
        <taxon>Tribonemataceae</taxon>
        <taxon>Tribonema</taxon>
    </lineage>
</organism>
<dbReference type="GO" id="GO:0005886">
    <property type="term" value="C:plasma membrane"/>
    <property type="evidence" value="ECO:0007669"/>
    <property type="project" value="TreeGrafter"/>
</dbReference>
<feature type="transmembrane region" description="Helical" evidence="6">
    <location>
        <begin position="99"/>
        <end position="122"/>
    </location>
</feature>
<keyword evidence="4 6" id="KW-1133">Transmembrane helix</keyword>
<dbReference type="AlphaFoldDB" id="A0A835YLS5"/>
<evidence type="ECO:0000313" key="8">
    <source>
        <dbReference type="Proteomes" id="UP000664859"/>
    </source>
</evidence>
<evidence type="ECO:0000256" key="2">
    <source>
        <dbReference type="ARBA" id="ARBA00005587"/>
    </source>
</evidence>
<gene>
    <name evidence="7" type="ORF">JKP88DRAFT_216153</name>
</gene>
<dbReference type="InterPro" id="IPR000791">
    <property type="entry name" value="Gpr1/Fun34/SatP-like"/>
</dbReference>
<evidence type="ECO:0000256" key="4">
    <source>
        <dbReference type="ARBA" id="ARBA00022989"/>
    </source>
</evidence>
<dbReference type="NCBIfam" id="NF038013">
    <property type="entry name" value="AceTr_1"/>
    <property type="match status" value="1"/>
</dbReference>
<evidence type="ECO:0000256" key="1">
    <source>
        <dbReference type="ARBA" id="ARBA00004141"/>
    </source>
</evidence>
<dbReference type="Proteomes" id="UP000664859">
    <property type="component" value="Unassembled WGS sequence"/>
</dbReference>
<dbReference type="OrthoDB" id="45005at2759"/>
<name>A0A835YLS5_9STRA</name>
<dbReference type="EMBL" id="JAFCMP010000525">
    <property type="protein sequence ID" value="KAG5177525.1"/>
    <property type="molecule type" value="Genomic_DNA"/>
</dbReference>
<feature type="transmembrane region" description="Helical" evidence="6">
    <location>
        <begin position="76"/>
        <end position="93"/>
    </location>
</feature>
<dbReference type="Pfam" id="PF01184">
    <property type="entry name" value="Gpr1_Fun34_YaaH"/>
    <property type="match status" value="1"/>
</dbReference>
<keyword evidence="5 6" id="KW-0472">Membrane</keyword>
<dbReference type="PANTHER" id="PTHR31123">
    <property type="entry name" value="ACCUMULATION OF DYADS PROTEIN 2-RELATED"/>
    <property type="match status" value="1"/>
</dbReference>
<evidence type="ECO:0000256" key="3">
    <source>
        <dbReference type="ARBA" id="ARBA00022692"/>
    </source>
</evidence>